<dbReference type="AlphaFoldDB" id="A0A183PB60"/>
<evidence type="ECO:0000313" key="3">
    <source>
        <dbReference type="Proteomes" id="UP000269396"/>
    </source>
</evidence>
<reference evidence="2 3" key="1">
    <citation type="submission" date="2018-11" db="EMBL/GenBank/DDBJ databases">
        <authorList>
            <consortium name="Pathogen Informatics"/>
        </authorList>
    </citation>
    <scope>NUCLEOTIDE SEQUENCE [LARGE SCALE GENOMIC DNA]</scope>
    <source>
        <strain>Denwood</strain>
        <strain evidence="3">Zambia</strain>
    </source>
</reference>
<accession>A0A183PB60</accession>
<proteinExistence type="predicted"/>
<sequence length="97" mass="10761">MQRKATRVAAASASVGLNIYKGKSKIIKYNTENTKLTTLDEEAVEQVESFTYLGSITDERGGSDVDIKARIGKAKDAEEEEEEEEEEGEEEGEEENN</sequence>
<name>A0A183PB60_9TREM</name>
<feature type="compositionally biased region" description="Basic and acidic residues" evidence="1">
    <location>
        <begin position="57"/>
        <end position="76"/>
    </location>
</feature>
<feature type="region of interest" description="Disordered" evidence="1">
    <location>
        <begin position="57"/>
        <end position="97"/>
    </location>
</feature>
<dbReference type="Proteomes" id="UP000269396">
    <property type="component" value="Unassembled WGS sequence"/>
</dbReference>
<evidence type="ECO:0000256" key="1">
    <source>
        <dbReference type="SAM" id="MobiDB-lite"/>
    </source>
</evidence>
<dbReference type="EMBL" id="UZAL01031615">
    <property type="protein sequence ID" value="VDP58635.1"/>
    <property type="molecule type" value="Genomic_DNA"/>
</dbReference>
<gene>
    <name evidence="2" type="ORF">SMTD_LOCUS11598</name>
</gene>
<keyword evidence="3" id="KW-1185">Reference proteome</keyword>
<organism evidence="2 3">
    <name type="scientific">Schistosoma mattheei</name>
    <dbReference type="NCBI Taxonomy" id="31246"/>
    <lineage>
        <taxon>Eukaryota</taxon>
        <taxon>Metazoa</taxon>
        <taxon>Spiralia</taxon>
        <taxon>Lophotrochozoa</taxon>
        <taxon>Platyhelminthes</taxon>
        <taxon>Trematoda</taxon>
        <taxon>Digenea</taxon>
        <taxon>Strigeidida</taxon>
        <taxon>Schistosomatoidea</taxon>
        <taxon>Schistosomatidae</taxon>
        <taxon>Schistosoma</taxon>
    </lineage>
</organism>
<evidence type="ECO:0000313" key="2">
    <source>
        <dbReference type="EMBL" id="VDP58635.1"/>
    </source>
</evidence>
<protein>
    <submittedName>
        <fullName evidence="2">Uncharacterized protein</fullName>
    </submittedName>
</protein>
<feature type="compositionally biased region" description="Acidic residues" evidence="1">
    <location>
        <begin position="77"/>
        <end position="97"/>
    </location>
</feature>